<dbReference type="AlphaFoldDB" id="A0A0J9VX46"/>
<dbReference type="EMBL" id="DS231715">
    <property type="protein sequence ID" value="KNB15316.1"/>
    <property type="molecule type" value="Genomic_DNA"/>
</dbReference>
<dbReference type="VEuPathDB" id="FungiDB:FOXG_21294"/>
<dbReference type="GeneID" id="28962000"/>
<evidence type="ECO:0000313" key="1">
    <source>
        <dbReference type="EMBL" id="KNB15316.1"/>
    </source>
</evidence>
<organism evidence="1 2">
    <name type="scientific">Fusarium oxysporum f. sp. lycopersici (strain 4287 / CBS 123668 / FGSC 9935 / NRRL 34936)</name>
    <name type="common">Fusarium vascular wilt of tomato</name>
    <dbReference type="NCBI Taxonomy" id="426428"/>
    <lineage>
        <taxon>Eukaryota</taxon>
        <taxon>Fungi</taxon>
        <taxon>Dikarya</taxon>
        <taxon>Ascomycota</taxon>
        <taxon>Pezizomycotina</taxon>
        <taxon>Sordariomycetes</taxon>
        <taxon>Hypocreomycetidae</taxon>
        <taxon>Hypocreales</taxon>
        <taxon>Nectriaceae</taxon>
        <taxon>Fusarium</taxon>
        <taxon>Fusarium oxysporum species complex</taxon>
    </lineage>
</organism>
<gene>
    <name evidence="1" type="ORF">FOXG_21294</name>
</gene>
<proteinExistence type="predicted"/>
<dbReference type="KEGG" id="fox:FOXG_21294"/>
<accession>A0A0J9VX46</accession>
<reference evidence="1" key="2">
    <citation type="journal article" date="2010" name="Nature">
        <title>Comparative genomics reveals mobile pathogenicity chromosomes in Fusarium.</title>
        <authorList>
            <person name="Ma L.J."/>
            <person name="van der Does H.C."/>
            <person name="Borkovich K.A."/>
            <person name="Coleman J.J."/>
            <person name="Daboussi M.J."/>
            <person name="Di Pietro A."/>
            <person name="Dufresne M."/>
            <person name="Freitag M."/>
            <person name="Grabherr M."/>
            <person name="Henrissat B."/>
            <person name="Houterman P.M."/>
            <person name="Kang S."/>
            <person name="Shim W.B."/>
            <person name="Woloshuk C."/>
            <person name="Xie X."/>
            <person name="Xu J.R."/>
            <person name="Antoniw J."/>
            <person name="Baker S.E."/>
            <person name="Bluhm B.H."/>
            <person name="Breakspear A."/>
            <person name="Brown D.W."/>
            <person name="Butchko R.A."/>
            <person name="Chapman S."/>
            <person name="Coulson R."/>
            <person name="Coutinho P.M."/>
            <person name="Danchin E.G."/>
            <person name="Diener A."/>
            <person name="Gale L.R."/>
            <person name="Gardiner D.M."/>
            <person name="Goff S."/>
            <person name="Hammond-Kosack K.E."/>
            <person name="Hilburn K."/>
            <person name="Hua-Van A."/>
            <person name="Jonkers W."/>
            <person name="Kazan K."/>
            <person name="Kodira C.D."/>
            <person name="Koehrsen M."/>
            <person name="Kumar L."/>
            <person name="Lee Y.H."/>
            <person name="Li L."/>
            <person name="Manners J.M."/>
            <person name="Miranda-Saavedra D."/>
            <person name="Mukherjee M."/>
            <person name="Park G."/>
            <person name="Park J."/>
            <person name="Park S.Y."/>
            <person name="Proctor R.H."/>
            <person name="Regev A."/>
            <person name="Ruiz-Roldan M.C."/>
            <person name="Sain D."/>
            <person name="Sakthikumar S."/>
            <person name="Sykes S."/>
            <person name="Schwartz D.C."/>
            <person name="Turgeon B.G."/>
            <person name="Wapinski I."/>
            <person name="Yoder O."/>
            <person name="Young S."/>
            <person name="Zeng Q."/>
            <person name="Zhou S."/>
            <person name="Galagan J."/>
            <person name="Cuomo C.A."/>
            <person name="Kistler H.C."/>
            <person name="Rep M."/>
        </authorList>
    </citation>
    <scope>NUCLEOTIDE SEQUENCE [LARGE SCALE GENOMIC DNA]</scope>
    <source>
        <strain evidence="1">4287</strain>
    </source>
</reference>
<name>A0A0J9VX46_FUSO4</name>
<reference evidence="1" key="1">
    <citation type="submission" date="2007-04" db="EMBL/GenBank/DDBJ databases">
        <authorList>
            <consortium name="The Broad Institute Genome Sequencing Platform"/>
            <person name="Birren B."/>
            <person name="Lander E."/>
            <person name="Galagan J."/>
            <person name="Nusbaum C."/>
            <person name="Devon K."/>
            <person name="Ma L.-J."/>
            <person name="Jaffe D."/>
            <person name="Butler J."/>
            <person name="Alvarez P."/>
            <person name="Gnerre S."/>
            <person name="Grabherr M."/>
            <person name="Kleber M."/>
            <person name="Mauceli E."/>
            <person name="Brockman W."/>
            <person name="MacCallum I.A."/>
            <person name="Young S."/>
            <person name="LaButti K."/>
            <person name="DeCaprio D."/>
            <person name="Crawford M."/>
            <person name="Koehrsen M."/>
            <person name="Engels R."/>
            <person name="Montgomery P."/>
            <person name="Pearson M."/>
            <person name="Howarth C."/>
            <person name="Larson L."/>
            <person name="White J."/>
            <person name="O'Leary S."/>
            <person name="Kodira C."/>
            <person name="Zeng Q."/>
            <person name="Yandava C."/>
            <person name="Alvarado L."/>
            <person name="Kistler C."/>
            <person name="Shim W.-B."/>
            <person name="Kang S."/>
            <person name="Woloshuk C."/>
        </authorList>
    </citation>
    <scope>NUCLEOTIDE SEQUENCE</scope>
    <source>
        <strain evidence="1">4287</strain>
    </source>
</reference>
<dbReference type="RefSeq" id="XP_018253361.1">
    <property type="nucleotide sequence ID" value="XM_018401617.1"/>
</dbReference>
<protein>
    <submittedName>
        <fullName evidence="1">Uncharacterized protein</fullName>
    </submittedName>
</protein>
<dbReference type="Proteomes" id="UP000009097">
    <property type="component" value="Unassembled WGS sequence"/>
</dbReference>
<dbReference type="OrthoDB" id="10271269at2759"/>
<sequence>MRENKKESLASPVDGYCSLAQAGQDGLIAPSKAEFGDLKLPVVDVE</sequence>
<evidence type="ECO:0000313" key="2">
    <source>
        <dbReference type="Proteomes" id="UP000009097"/>
    </source>
</evidence>